<name>A0A077PGX7_XENBV</name>
<dbReference type="Pfam" id="PF21882">
    <property type="entry name" value="Gp53-like_C"/>
    <property type="match status" value="1"/>
</dbReference>
<evidence type="ECO:0000256" key="3">
    <source>
        <dbReference type="SAM" id="MobiDB-lite"/>
    </source>
</evidence>
<comment type="subcellular location">
    <subcellularLocation>
        <location evidence="1">Virion</location>
    </subcellularLocation>
</comment>
<dbReference type="AlphaFoldDB" id="A0A077PGX7"/>
<dbReference type="GO" id="GO:0046718">
    <property type="term" value="P:symbiont entry into host cell"/>
    <property type="evidence" value="ECO:0007669"/>
    <property type="project" value="InterPro"/>
</dbReference>
<keyword evidence="2" id="KW-0945">Host-virus interaction</keyword>
<protein>
    <submittedName>
        <fullName evidence="6">Uncharacterized protein</fullName>
    </submittedName>
</protein>
<evidence type="ECO:0000259" key="5">
    <source>
        <dbReference type="Pfam" id="PF21882"/>
    </source>
</evidence>
<dbReference type="Pfam" id="PF12571">
    <property type="entry name" value="Phage_tail_fib"/>
    <property type="match status" value="1"/>
</dbReference>
<dbReference type="EMBL" id="CBSY010000153">
    <property type="protein sequence ID" value="CDH19912.1"/>
    <property type="molecule type" value="Genomic_DNA"/>
</dbReference>
<comment type="caution">
    <text evidence="6">The sequence shown here is derived from an EMBL/GenBank/DDBJ whole genome shotgun (WGS) entry which is preliminary data.</text>
</comment>
<dbReference type="OrthoDB" id="9810174at2"/>
<dbReference type="PANTHER" id="PTHR35191:SF1">
    <property type="entry name" value="PROPHAGE SIDE TAIL FIBER PROTEIN HOMOLOG STFQ-RELATED"/>
    <property type="match status" value="1"/>
</dbReference>
<dbReference type="Pfam" id="PF03406">
    <property type="entry name" value="Phage_fiber_2"/>
    <property type="match status" value="1"/>
</dbReference>
<dbReference type="PANTHER" id="PTHR35191">
    <property type="entry name" value="PROPHAGE SIDE TAIL FIBER PROTEIN HOMOLOG STFQ-RELATED"/>
    <property type="match status" value="1"/>
</dbReference>
<gene>
    <name evidence="6" type="ORF">XBKQ1_2360025</name>
</gene>
<keyword evidence="7" id="KW-1185">Reference proteome</keyword>
<feature type="region of interest" description="Disordered" evidence="3">
    <location>
        <begin position="268"/>
        <end position="288"/>
    </location>
</feature>
<feature type="domain" description="Phage tail fibre protein N-terminal" evidence="4">
    <location>
        <begin position="1"/>
        <end position="149"/>
    </location>
</feature>
<evidence type="ECO:0000313" key="6">
    <source>
        <dbReference type="EMBL" id="CDH19912.1"/>
    </source>
</evidence>
<accession>A0A077PGX7</accession>
<dbReference type="Proteomes" id="UP000028500">
    <property type="component" value="Unassembled WGS sequence"/>
</dbReference>
<sequence>MSTRFFALLTRLGADKLANAAALGTKIEITHMAVGDGGGSLPTPHTTQTQLINERRRAAINVLSIDPKNTNQIIAEQVIPESEGGWWIREIGLFDKDGILIAVGNCAETYKPQLQEGSGRTQTLRMVLIVSHTNAVTLKIDPSVVLATREYVDSRVINSIKDHENSRRHPDATLKDKGFVILSSAVDSNSETQAATPKAVKVAYDLANAARDNANGRVPATRKVNGKALSSDISLGAGDVGAYTPGEVDSRVNDVKSLANTANQNAANANDNADSRLEKKQNGADIPNKPKFVENLGLTGTVDLAKNAVPNSRKINGKSLTNDVDLGAIDVGALPVSSRTYARVGRLIVDSGDGGSSLILQSANGEQMGLTGARAGQFYLWSDDVNGQRRYELFTPIKSGTLATLEDVFAMKNTANLSPTGWWKCGTTGVILQWGHVNIHKSAELYVEFPLTFTAVPFVMTQANKTHGDGYNIFPVLAASLQGFTTAGFNQVGTPSFGTVRYFAAGY</sequence>
<evidence type="ECO:0000313" key="7">
    <source>
        <dbReference type="Proteomes" id="UP000028500"/>
    </source>
</evidence>
<proteinExistence type="predicted"/>
<dbReference type="GO" id="GO:0019062">
    <property type="term" value="P:virion attachment to host cell"/>
    <property type="evidence" value="ECO:0007669"/>
    <property type="project" value="InterPro"/>
</dbReference>
<dbReference type="InterPro" id="IPR054075">
    <property type="entry name" value="Gp53-like_C"/>
</dbReference>
<dbReference type="HOGENOM" id="CLU_008928_0_3_6"/>
<feature type="domain" description="Putative tail fiber protein gp53-like C-terminal" evidence="5">
    <location>
        <begin position="427"/>
        <end position="507"/>
    </location>
</feature>
<evidence type="ECO:0000259" key="4">
    <source>
        <dbReference type="Pfam" id="PF12571"/>
    </source>
</evidence>
<evidence type="ECO:0000256" key="2">
    <source>
        <dbReference type="ARBA" id="ARBA00022581"/>
    </source>
</evidence>
<dbReference type="InterPro" id="IPR022225">
    <property type="entry name" value="Phage_tail_fibre_N"/>
</dbReference>
<dbReference type="Gene3D" id="2.60.40.3940">
    <property type="match status" value="1"/>
</dbReference>
<dbReference type="InterPro" id="IPR051934">
    <property type="entry name" value="Phage_Tail_Fiber_Structural"/>
</dbReference>
<dbReference type="InterPro" id="IPR005068">
    <property type="entry name" value="Phage_lambda_Stf-r2"/>
</dbReference>
<dbReference type="RefSeq" id="WP_080717952.1">
    <property type="nucleotide sequence ID" value="NZ_CAWLZI010000220.1"/>
</dbReference>
<feature type="compositionally biased region" description="Basic and acidic residues" evidence="3">
    <location>
        <begin position="273"/>
        <end position="282"/>
    </location>
</feature>
<evidence type="ECO:0000256" key="1">
    <source>
        <dbReference type="ARBA" id="ARBA00004328"/>
    </source>
</evidence>
<organism evidence="6 7">
    <name type="scientific">Xenorhabdus bovienii str. kraussei Quebec</name>
    <dbReference type="NCBI Taxonomy" id="1398203"/>
    <lineage>
        <taxon>Bacteria</taxon>
        <taxon>Pseudomonadati</taxon>
        <taxon>Pseudomonadota</taxon>
        <taxon>Gammaproteobacteria</taxon>
        <taxon>Enterobacterales</taxon>
        <taxon>Morganellaceae</taxon>
        <taxon>Xenorhabdus</taxon>
    </lineage>
</organism>
<reference evidence="6" key="1">
    <citation type="submission" date="2013-07" db="EMBL/GenBank/DDBJ databases">
        <title>Sub-species coevolution in mutualistic symbiosis.</title>
        <authorList>
            <person name="Murfin K."/>
            <person name="Klassen J."/>
            <person name="Lee M."/>
            <person name="Forst S."/>
            <person name="Stock P."/>
            <person name="Goodrich-Blair H."/>
        </authorList>
    </citation>
    <scope>NUCLEOTIDE SEQUENCE [LARGE SCALE GENOMIC DNA]</scope>
    <source>
        <strain evidence="6">Kraussei Quebec</strain>
    </source>
</reference>